<dbReference type="RefSeq" id="WP_260560174.1">
    <property type="nucleotide sequence ID" value="NZ_BAABEC010000190.1"/>
</dbReference>
<dbReference type="InterPro" id="IPR022742">
    <property type="entry name" value="Hydrolase_4"/>
</dbReference>
<proteinExistence type="predicted"/>
<dbReference type="InterPro" id="IPR000073">
    <property type="entry name" value="AB_hydrolase_1"/>
</dbReference>
<protein>
    <submittedName>
        <fullName evidence="2">Lysophospholipase</fullName>
    </submittedName>
</protein>
<dbReference type="InterPro" id="IPR029058">
    <property type="entry name" value="AB_hydrolase_fold"/>
</dbReference>
<name>A0ABY5YGC8_9DEIO</name>
<evidence type="ECO:0000259" key="1">
    <source>
        <dbReference type="Pfam" id="PF12146"/>
    </source>
</evidence>
<dbReference type="Proteomes" id="UP001060261">
    <property type="component" value="Chromosome"/>
</dbReference>
<sequence length="290" mass="31048">MSQPTSAQPWTFDVGGPALYGQHFAAPHERGAVLLTHGYAEHLGRYRRVIQGLTEMGLSVYSYDQRGHGQSPGARAVVDVDVLVGDHLRAREALRGLGVPLFAFGHSMGGLVTAASVLRDPRGLAGAVLSSPLLLVGEGESAALKALSGVLGRFFPSLPVTALESGGLSRIAEEVSAYDSDPQVYRGKVPALTAASMLRVSRQLTAQYPQWRLPTLIVHGSEDKLADVRGSRRFAETAGTALTPRPEIEYLEIEGGYHELFNDTVQAEVTARLLGWLEKQLNSEASAAPL</sequence>
<evidence type="ECO:0000313" key="2">
    <source>
        <dbReference type="EMBL" id="UWX63895.1"/>
    </source>
</evidence>
<dbReference type="SUPFAM" id="SSF53474">
    <property type="entry name" value="alpha/beta-Hydrolases"/>
    <property type="match status" value="1"/>
</dbReference>
<dbReference type="PANTHER" id="PTHR11614">
    <property type="entry name" value="PHOSPHOLIPASE-RELATED"/>
    <property type="match status" value="1"/>
</dbReference>
<keyword evidence="3" id="KW-1185">Reference proteome</keyword>
<dbReference type="Gene3D" id="3.40.50.1820">
    <property type="entry name" value="alpha/beta hydrolase"/>
    <property type="match status" value="1"/>
</dbReference>
<evidence type="ECO:0000313" key="3">
    <source>
        <dbReference type="Proteomes" id="UP001060261"/>
    </source>
</evidence>
<dbReference type="InterPro" id="IPR051044">
    <property type="entry name" value="MAG_DAG_Lipase"/>
</dbReference>
<gene>
    <name evidence="2" type="ORF">N0D28_14405</name>
</gene>
<organism evidence="2 3">
    <name type="scientific">Deinococcus rubellus</name>
    <dbReference type="NCBI Taxonomy" id="1889240"/>
    <lineage>
        <taxon>Bacteria</taxon>
        <taxon>Thermotogati</taxon>
        <taxon>Deinococcota</taxon>
        <taxon>Deinococci</taxon>
        <taxon>Deinococcales</taxon>
        <taxon>Deinococcaceae</taxon>
        <taxon>Deinococcus</taxon>
    </lineage>
</organism>
<reference evidence="2" key="1">
    <citation type="submission" date="2022-09" db="EMBL/GenBank/DDBJ databases">
        <title>genome sequence of Deinococcus rubellus.</title>
        <authorList>
            <person name="Srinivasan S."/>
        </authorList>
    </citation>
    <scope>NUCLEOTIDE SEQUENCE</scope>
    <source>
        <strain evidence="2">Ant6</strain>
    </source>
</reference>
<dbReference type="Pfam" id="PF12146">
    <property type="entry name" value="Hydrolase_4"/>
    <property type="match status" value="1"/>
</dbReference>
<dbReference type="EMBL" id="CP104213">
    <property type="protein sequence ID" value="UWX63895.1"/>
    <property type="molecule type" value="Genomic_DNA"/>
</dbReference>
<feature type="domain" description="Serine aminopeptidase S33" evidence="1">
    <location>
        <begin position="28"/>
        <end position="264"/>
    </location>
</feature>
<dbReference type="PRINTS" id="PR00111">
    <property type="entry name" value="ABHYDROLASE"/>
</dbReference>
<accession>A0ABY5YGC8</accession>